<keyword evidence="1 7" id="KW-0699">rRNA-binding</keyword>
<dbReference type="PANTHER" id="PTHR48466">
    <property type="entry name" value="OS10G0509000 PROTEIN-RELATED"/>
    <property type="match status" value="1"/>
</dbReference>
<evidence type="ECO:0000313" key="11">
    <source>
        <dbReference type="Proteomes" id="UP000011910"/>
    </source>
</evidence>
<dbReference type="SUPFAM" id="SSF52540">
    <property type="entry name" value="P-loop containing nucleoside triphosphate hydrolases"/>
    <property type="match status" value="1"/>
</dbReference>
<dbReference type="Gene3D" id="3.40.50.300">
    <property type="entry name" value="P-loop containing nucleotide triphosphate hydrolases"/>
    <property type="match status" value="1"/>
</dbReference>
<dbReference type="SUPFAM" id="SSF48334">
    <property type="entry name" value="DNA repair protein MutS, domain III"/>
    <property type="match status" value="1"/>
</dbReference>
<dbReference type="PATRIC" id="fig|1279009.4.peg.2182"/>
<dbReference type="GO" id="GO:0005524">
    <property type="term" value="F:ATP binding"/>
    <property type="evidence" value="ECO:0007669"/>
    <property type="project" value="UniProtKB-UniRule"/>
</dbReference>
<dbReference type="FunFam" id="3.40.50.300:FF:001531">
    <property type="entry name" value="Endonuclease MutS2"/>
    <property type="match status" value="1"/>
</dbReference>
<comment type="caution">
    <text evidence="10">The sequence shown here is derived from an EMBL/GenBank/DDBJ whole genome shotgun (WGS) entry which is preliminary data.</text>
</comment>
<dbReference type="Pfam" id="PF20297">
    <property type="entry name" value="MSSS"/>
    <property type="match status" value="1"/>
</dbReference>
<keyword evidence="7" id="KW-0255">Endonuclease</keyword>
<dbReference type="InterPro" id="IPR045076">
    <property type="entry name" value="MutS"/>
</dbReference>
<keyword evidence="7" id="KW-0540">Nuclease</keyword>
<dbReference type="AlphaFoldDB" id="M7N5W7"/>
<comment type="subunit">
    <text evidence="7">Homodimer. Binds to stalled ribosomes, contacting rRNA.</text>
</comment>
<keyword evidence="2 7" id="KW-0547">Nucleotide-binding</keyword>
<dbReference type="EC" id="3.6.4.-" evidence="7"/>
<dbReference type="eggNOG" id="COG1193">
    <property type="taxonomic scope" value="Bacteria"/>
</dbReference>
<dbReference type="Proteomes" id="UP000011910">
    <property type="component" value="Unassembled WGS sequence"/>
</dbReference>
<dbReference type="STRING" id="1279009.ADICEAN_02154"/>
<dbReference type="GO" id="GO:0019843">
    <property type="term" value="F:rRNA binding"/>
    <property type="evidence" value="ECO:0007669"/>
    <property type="project" value="UniProtKB-UniRule"/>
</dbReference>
<dbReference type="RefSeq" id="WP_009195547.1">
    <property type="nucleotide sequence ID" value="NZ_AODQ01000049.1"/>
</dbReference>
<keyword evidence="6 7" id="KW-0238">DNA-binding</keyword>
<dbReference type="PANTHER" id="PTHR48466:SF2">
    <property type="entry name" value="OS10G0509000 PROTEIN"/>
    <property type="match status" value="1"/>
</dbReference>
<comment type="function">
    <text evidence="7">Endonuclease that is involved in the suppression of homologous recombination and thus may have a key role in the control of bacterial genetic diversity.</text>
</comment>
<dbReference type="InterPro" id="IPR036187">
    <property type="entry name" value="DNA_mismatch_repair_MutS_sf"/>
</dbReference>
<evidence type="ECO:0000256" key="1">
    <source>
        <dbReference type="ARBA" id="ARBA00022730"/>
    </source>
</evidence>
<dbReference type="GO" id="GO:0043023">
    <property type="term" value="F:ribosomal large subunit binding"/>
    <property type="evidence" value="ECO:0007669"/>
    <property type="project" value="UniProtKB-UniRule"/>
</dbReference>
<evidence type="ECO:0000256" key="4">
    <source>
        <dbReference type="ARBA" id="ARBA00022840"/>
    </source>
</evidence>
<dbReference type="InterPro" id="IPR005747">
    <property type="entry name" value="MutS2"/>
</dbReference>
<dbReference type="InterPro" id="IPR000432">
    <property type="entry name" value="DNA_mismatch_repair_MutS_C"/>
</dbReference>
<name>M7N5W7_9BACT</name>
<evidence type="ECO:0000256" key="3">
    <source>
        <dbReference type="ARBA" id="ARBA00022801"/>
    </source>
</evidence>
<feature type="coiled-coil region" evidence="8">
    <location>
        <begin position="523"/>
        <end position="624"/>
    </location>
</feature>
<dbReference type="InterPro" id="IPR036063">
    <property type="entry name" value="Smr_dom_sf"/>
</dbReference>
<protein>
    <recommendedName>
        <fullName evidence="7">Endonuclease MutS2</fullName>
        <ecNumber evidence="7">3.1.-.-</ecNumber>
    </recommendedName>
    <alternativeName>
        <fullName evidence="7">Ribosome-associated protein quality control-upstream factor</fullName>
        <shortName evidence="7">RQC-upstream factor</shortName>
        <shortName evidence="7">RqcU</shortName>
        <ecNumber evidence="7">3.6.4.-</ecNumber>
    </alternativeName>
</protein>
<comment type="function">
    <text evidence="7">Acts as a ribosome collision sensor, splitting the ribosome into its 2 subunits. Detects stalled/collided 70S ribosomes which it binds and splits by an ATP-hydrolysis driven conformational change. Acts upstream of the ribosome quality control system (RQC), a ribosome-associated complex that mediates the extraction of incompletely synthesized nascent chains from stalled ribosomes and their subsequent degradation. Probably generates substrates for RQC.</text>
</comment>
<evidence type="ECO:0000313" key="10">
    <source>
        <dbReference type="EMBL" id="EMR02677.1"/>
    </source>
</evidence>
<dbReference type="GO" id="GO:0016887">
    <property type="term" value="F:ATP hydrolysis activity"/>
    <property type="evidence" value="ECO:0007669"/>
    <property type="project" value="InterPro"/>
</dbReference>
<dbReference type="SMART" id="SM00533">
    <property type="entry name" value="MUTSd"/>
    <property type="match status" value="1"/>
</dbReference>
<dbReference type="HAMAP" id="MF_00092">
    <property type="entry name" value="MutS2"/>
    <property type="match status" value="1"/>
</dbReference>
<dbReference type="SUPFAM" id="SSF160443">
    <property type="entry name" value="SMR domain-like"/>
    <property type="match status" value="1"/>
</dbReference>
<sequence length="802" mass="90143">MLYPENLEQKIGFDHIRQLLKQHCLSSMGTSFVDKIRFSDDAPLLQRLLGQTQEFGRILASGEAFPSSNYLPIDKQLDKARLEGAYLQEEELHSFRLSLQTILACLRFFKGREEEYPLLTELGLNIWLDPRLLLEIEQVLDDSGRLKDNASPELQRIRRSMNAELSRARRTLDSILRSAVSAGYAEEGASLTIRNGRLVIPIPAEHKRRIRGFVQDESATGQTVFLEPAEVLEINNTVRELELEEKREIIRILSQVTSSIRPHVGALRKAAGFLAMIDFIRAKAMLGRQLGAIAPELQARPLVAWEQAVHPLLLLSHRAQNKPVVPLNISLTAENRILIISGPNAGGKSVALKTLGLLQYMLQCGLPVPMAEGSTVGIFRNIFIDIGDEQSLENDLSTYSSHLTNMRFFLRAVDKRTLFLIDEFGTGTEPRLGGAIAEAILEDLLRQGGYGVINTHYGNLKQMADRSKGLINGAMRFDVRQLEPMYQLDIGRPGSSFALEIARKIGLPTPVLEKAKELAGSEQVELDKLLVQLEEEKKHYQDQNRLLEKKEKQLRQSMAEYTELREFLDNKRNEYIREAKLEARKLLDDANKRIEATIRDIRENKAEKESTRASRQQLEEVRREVRFTPAERQAAVPANERLPVEQGPIQAGDAVRIKDQGSVGEVVAIRGKDVQISMGALTSTVKLDRLEKISRKAYKKEMAATTTTAPMRGIDINERMANFSSNLDVRGLRTDEAIARVDSMLDSAAMLGTPELRIIHGKGDGILRQMIRNHLKGFSFVTGFEDEHVERGGPGVTLVYLQ</sequence>
<keyword evidence="8" id="KW-0175">Coiled coil</keyword>
<dbReference type="SMART" id="SM00534">
    <property type="entry name" value="MUTSac"/>
    <property type="match status" value="1"/>
</dbReference>
<feature type="binding site" evidence="7">
    <location>
        <begin position="342"/>
        <end position="349"/>
    </location>
    <ligand>
        <name>ATP</name>
        <dbReference type="ChEBI" id="CHEBI:30616"/>
    </ligand>
</feature>
<keyword evidence="11" id="KW-1185">Reference proteome</keyword>
<dbReference type="EC" id="3.1.-.-" evidence="7"/>
<dbReference type="GO" id="GO:0045910">
    <property type="term" value="P:negative regulation of DNA recombination"/>
    <property type="evidence" value="ECO:0007669"/>
    <property type="project" value="InterPro"/>
</dbReference>
<dbReference type="Gene3D" id="3.30.1370.110">
    <property type="match status" value="1"/>
</dbReference>
<feature type="domain" description="Smr" evidence="9">
    <location>
        <begin position="727"/>
        <end position="802"/>
    </location>
</feature>
<evidence type="ECO:0000256" key="6">
    <source>
        <dbReference type="ARBA" id="ARBA00023125"/>
    </source>
</evidence>
<evidence type="ECO:0000256" key="2">
    <source>
        <dbReference type="ARBA" id="ARBA00022741"/>
    </source>
</evidence>
<dbReference type="GO" id="GO:0030983">
    <property type="term" value="F:mismatched DNA binding"/>
    <property type="evidence" value="ECO:0007669"/>
    <property type="project" value="InterPro"/>
</dbReference>
<gene>
    <name evidence="7 10" type="primary">mutS2</name>
    <name evidence="7" type="synonym">rqcU</name>
    <name evidence="10" type="ORF">ADICEAN_02154</name>
</gene>
<accession>M7N5W7</accession>
<dbReference type="SMART" id="SM00463">
    <property type="entry name" value="SMR"/>
    <property type="match status" value="1"/>
</dbReference>
<dbReference type="InterPro" id="IPR046893">
    <property type="entry name" value="MSSS"/>
</dbReference>
<dbReference type="Pfam" id="PF00488">
    <property type="entry name" value="MutS_V"/>
    <property type="match status" value="1"/>
</dbReference>
<dbReference type="InterPro" id="IPR002625">
    <property type="entry name" value="Smr_dom"/>
</dbReference>
<keyword evidence="5 7" id="KW-0694">RNA-binding</keyword>
<dbReference type="PIRSF" id="PIRSF005814">
    <property type="entry name" value="MutS_YshD"/>
    <property type="match status" value="1"/>
</dbReference>
<organism evidence="10 11">
    <name type="scientific">Cesiribacter andamanensis AMV16</name>
    <dbReference type="NCBI Taxonomy" id="1279009"/>
    <lineage>
        <taxon>Bacteria</taxon>
        <taxon>Pseudomonadati</taxon>
        <taxon>Bacteroidota</taxon>
        <taxon>Cytophagia</taxon>
        <taxon>Cytophagales</taxon>
        <taxon>Cesiribacteraceae</taxon>
        <taxon>Cesiribacter</taxon>
    </lineage>
</organism>
<evidence type="ECO:0000256" key="7">
    <source>
        <dbReference type="HAMAP-Rule" id="MF_00092"/>
    </source>
</evidence>
<proteinExistence type="inferred from homology"/>
<evidence type="ECO:0000259" key="9">
    <source>
        <dbReference type="PROSITE" id="PS50828"/>
    </source>
</evidence>
<evidence type="ECO:0000256" key="8">
    <source>
        <dbReference type="SAM" id="Coils"/>
    </source>
</evidence>
<keyword evidence="4 7" id="KW-0067">ATP-binding</keyword>
<evidence type="ECO:0000256" key="5">
    <source>
        <dbReference type="ARBA" id="ARBA00022884"/>
    </source>
</evidence>
<dbReference type="GO" id="GO:0004519">
    <property type="term" value="F:endonuclease activity"/>
    <property type="evidence" value="ECO:0007669"/>
    <property type="project" value="UniProtKB-UniRule"/>
</dbReference>
<dbReference type="EMBL" id="AODQ01000049">
    <property type="protein sequence ID" value="EMR02677.1"/>
    <property type="molecule type" value="Genomic_DNA"/>
</dbReference>
<dbReference type="GO" id="GO:0072344">
    <property type="term" value="P:rescue of stalled ribosome"/>
    <property type="evidence" value="ECO:0007669"/>
    <property type="project" value="UniProtKB-UniRule"/>
</dbReference>
<dbReference type="Pfam" id="PF01713">
    <property type="entry name" value="Smr"/>
    <property type="match status" value="1"/>
</dbReference>
<comment type="similarity">
    <text evidence="7">Belongs to the DNA mismatch repair MutS family. MutS2 subfamily.</text>
</comment>
<dbReference type="GO" id="GO:0006298">
    <property type="term" value="P:mismatch repair"/>
    <property type="evidence" value="ECO:0007669"/>
    <property type="project" value="InterPro"/>
</dbReference>
<dbReference type="InterPro" id="IPR027417">
    <property type="entry name" value="P-loop_NTPase"/>
</dbReference>
<reference evidence="10 11" key="1">
    <citation type="journal article" date="2013" name="Genome Announc.">
        <title>Draft Genome Sequence of Cesiribacter andamanensis Strain AMV16T, Isolated from a Soil Sample from a Mud Volcano in the Andaman Islands, India.</title>
        <authorList>
            <person name="Shivaji S."/>
            <person name="Ara S."/>
            <person name="Begum Z."/>
            <person name="Srinivas T.N."/>
            <person name="Singh A."/>
            <person name="Kumar Pinnaka A."/>
        </authorList>
    </citation>
    <scope>NUCLEOTIDE SEQUENCE [LARGE SCALE GENOMIC DNA]</scope>
    <source>
        <strain evidence="10 11">AMV16</strain>
    </source>
</reference>
<keyword evidence="3 7" id="KW-0378">Hydrolase</keyword>
<dbReference type="InterPro" id="IPR007696">
    <property type="entry name" value="DNA_mismatch_repair_MutS_core"/>
</dbReference>
<dbReference type="GO" id="GO:0140664">
    <property type="term" value="F:ATP-dependent DNA damage sensor activity"/>
    <property type="evidence" value="ECO:0007669"/>
    <property type="project" value="InterPro"/>
</dbReference>
<dbReference type="PROSITE" id="PS50828">
    <property type="entry name" value="SMR"/>
    <property type="match status" value="1"/>
</dbReference>
<dbReference type="OrthoDB" id="9808166at2"/>
<dbReference type="NCBIfam" id="TIGR01069">
    <property type="entry name" value="mutS2"/>
    <property type="match status" value="1"/>
</dbReference>